<dbReference type="EnsemblMetazoa" id="SMAR010111-RA">
    <property type="protein sequence ID" value="SMAR010111-PA"/>
    <property type="gene ID" value="SMAR010111"/>
</dbReference>
<evidence type="ECO:0000256" key="2">
    <source>
        <dbReference type="ARBA" id="ARBA00022833"/>
    </source>
</evidence>
<evidence type="ECO:0000259" key="4">
    <source>
        <dbReference type="PROSITE" id="PS50089"/>
    </source>
</evidence>
<dbReference type="InterPro" id="IPR013083">
    <property type="entry name" value="Znf_RING/FYVE/PHD"/>
</dbReference>
<evidence type="ECO:0000313" key="5">
    <source>
        <dbReference type="EnsemblMetazoa" id="SMAR010111-PA"/>
    </source>
</evidence>
<keyword evidence="1 3" id="KW-0479">Metal-binding</keyword>
<keyword evidence="2" id="KW-0862">Zinc</keyword>
<dbReference type="PROSITE" id="PS50089">
    <property type="entry name" value="ZF_RING_2"/>
    <property type="match status" value="1"/>
</dbReference>
<dbReference type="SUPFAM" id="SSF57850">
    <property type="entry name" value="RING/U-box"/>
    <property type="match status" value="1"/>
</dbReference>
<dbReference type="Proteomes" id="UP000014500">
    <property type="component" value="Unassembled WGS sequence"/>
</dbReference>
<organism evidence="5 6">
    <name type="scientific">Strigamia maritima</name>
    <name type="common">European centipede</name>
    <name type="synonym">Geophilus maritimus</name>
    <dbReference type="NCBI Taxonomy" id="126957"/>
    <lineage>
        <taxon>Eukaryota</taxon>
        <taxon>Metazoa</taxon>
        <taxon>Ecdysozoa</taxon>
        <taxon>Arthropoda</taxon>
        <taxon>Myriapoda</taxon>
        <taxon>Chilopoda</taxon>
        <taxon>Pleurostigmophora</taxon>
        <taxon>Geophilomorpha</taxon>
        <taxon>Linotaeniidae</taxon>
        <taxon>Strigamia</taxon>
    </lineage>
</organism>
<dbReference type="AlphaFoldDB" id="T1J8S4"/>
<dbReference type="Pfam" id="PF13639">
    <property type="entry name" value="zf-RING_2"/>
    <property type="match status" value="1"/>
</dbReference>
<dbReference type="HOGENOM" id="CLU_1361961_0_0_1"/>
<dbReference type="GO" id="GO:0006511">
    <property type="term" value="P:ubiquitin-dependent protein catabolic process"/>
    <property type="evidence" value="ECO:0007669"/>
    <property type="project" value="TreeGrafter"/>
</dbReference>
<reference evidence="6" key="1">
    <citation type="submission" date="2011-05" db="EMBL/GenBank/DDBJ databases">
        <authorList>
            <person name="Richards S.R."/>
            <person name="Qu J."/>
            <person name="Jiang H."/>
            <person name="Jhangiani S.N."/>
            <person name="Agravi P."/>
            <person name="Goodspeed R."/>
            <person name="Gross S."/>
            <person name="Mandapat C."/>
            <person name="Jackson L."/>
            <person name="Mathew T."/>
            <person name="Pu L."/>
            <person name="Thornton R."/>
            <person name="Saada N."/>
            <person name="Wilczek-Boney K.B."/>
            <person name="Lee S."/>
            <person name="Kovar C."/>
            <person name="Wu Y."/>
            <person name="Scherer S.E."/>
            <person name="Worley K.C."/>
            <person name="Muzny D.M."/>
            <person name="Gibbs R."/>
        </authorList>
    </citation>
    <scope>NUCLEOTIDE SEQUENCE</scope>
    <source>
        <strain evidence="6">Brora</strain>
    </source>
</reference>
<evidence type="ECO:0000256" key="3">
    <source>
        <dbReference type="PROSITE-ProRule" id="PRU00175"/>
    </source>
</evidence>
<reference evidence="5" key="2">
    <citation type="submission" date="2015-02" db="UniProtKB">
        <authorList>
            <consortium name="EnsemblMetazoa"/>
        </authorList>
    </citation>
    <scope>IDENTIFICATION</scope>
</reference>
<dbReference type="eggNOG" id="KOG0800">
    <property type="taxonomic scope" value="Eukaryota"/>
</dbReference>
<proteinExistence type="predicted"/>
<dbReference type="PANTHER" id="PTHR22765:SF434">
    <property type="entry name" value="GB|AAD18119.1-RELATED"/>
    <property type="match status" value="1"/>
</dbReference>
<evidence type="ECO:0000256" key="1">
    <source>
        <dbReference type="ARBA" id="ARBA00022771"/>
    </source>
</evidence>
<dbReference type="GO" id="GO:0008270">
    <property type="term" value="F:zinc ion binding"/>
    <property type="evidence" value="ECO:0007669"/>
    <property type="project" value="UniProtKB-KW"/>
</dbReference>
<sequence>MAEGSAAHSESSPISELQEITNRLTRSLQYGAPYNREENQIFTTMEEDGDILSVLVLSRPTQEYPISEIEEIGRIVLHIENREFARLFPPQFYEAPRFSFWFLHGNRYLNSIFDDLRNLYMESLAGYSLVPLCNRQLKDNDVLEVCVICLLEQKCGQLVKDLPCSHVFHSECIDTWLEKNHSCPLCRTDLRQNSIQ</sequence>
<dbReference type="PhylomeDB" id="T1J8S4"/>
<dbReference type="CDD" id="cd16454">
    <property type="entry name" value="RING-H2_PA-TM-RING"/>
    <property type="match status" value="1"/>
</dbReference>
<dbReference type="InterPro" id="IPR051826">
    <property type="entry name" value="E3_ubiquitin-ligase_domain"/>
</dbReference>
<accession>T1J8S4</accession>
<dbReference type="SMART" id="SM00184">
    <property type="entry name" value="RING"/>
    <property type="match status" value="1"/>
</dbReference>
<dbReference type="STRING" id="126957.T1J8S4"/>
<name>T1J8S4_STRMM</name>
<dbReference type="EMBL" id="JH431963">
    <property type="status" value="NOT_ANNOTATED_CDS"/>
    <property type="molecule type" value="Genomic_DNA"/>
</dbReference>
<dbReference type="InterPro" id="IPR001841">
    <property type="entry name" value="Znf_RING"/>
</dbReference>
<keyword evidence="6" id="KW-1185">Reference proteome</keyword>
<dbReference type="PANTHER" id="PTHR22765">
    <property type="entry name" value="RING FINGER AND PROTEASE ASSOCIATED DOMAIN-CONTAINING"/>
    <property type="match status" value="1"/>
</dbReference>
<dbReference type="GO" id="GO:0061630">
    <property type="term" value="F:ubiquitin protein ligase activity"/>
    <property type="evidence" value="ECO:0007669"/>
    <property type="project" value="TreeGrafter"/>
</dbReference>
<dbReference type="Gene3D" id="3.30.40.10">
    <property type="entry name" value="Zinc/RING finger domain, C3HC4 (zinc finger)"/>
    <property type="match status" value="1"/>
</dbReference>
<protein>
    <recommendedName>
        <fullName evidence="4">RING-type domain-containing protein</fullName>
    </recommendedName>
</protein>
<feature type="domain" description="RING-type" evidence="4">
    <location>
        <begin position="146"/>
        <end position="187"/>
    </location>
</feature>
<keyword evidence="1 3" id="KW-0863">Zinc-finger</keyword>
<evidence type="ECO:0000313" key="6">
    <source>
        <dbReference type="Proteomes" id="UP000014500"/>
    </source>
</evidence>